<dbReference type="PRINTS" id="PR02008">
    <property type="entry name" value="RCMTFAMILY"/>
</dbReference>
<evidence type="ECO:0000313" key="8">
    <source>
        <dbReference type="Proteomes" id="UP000193061"/>
    </source>
</evidence>
<dbReference type="GO" id="GO:0008173">
    <property type="term" value="F:RNA methyltransferase activity"/>
    <property type="evidence" value="ECO:0007669"/>
    <property type="project" value="InterPro"/>
</dbReference>
<sequence length="393" mass="42273">MTPAARVQTAIELLDEIQAGAPAEKVLTGWARRSRFAGSKDRAAIRDHVFDVLRQKNSAAQLGGGQSGRALMIGLLRLQGIDLETVFTGANYAPAALNDAETDAARVNPNRPSAIDLPDWIVPPMQAALGDEFGETARLLAQRAPVCLRVNLQKTGVSSAVSALADEGISARASALSPTALIVEEGARSVAGSGAYRDGWVELQDAASQSAMDLLPLEPDMRVLDYCAGGGGKTLAMAGRVKARYFAHDANAARLSDLPERAARAGVDVKIVTQQQLRSQTFDLVLCDVPCSGSGTWRRTPGAKWRFSPDDLAELIEVQAEILDKVAMLVRPGGNLVYATCSVLQSENEEQIAQFLQAQNDWRIVNQKRWPVQADGDGFFCAILQKITKFEAF</sequence>
<feature type="binding site" evidence="5">
    <location>
        <position position="249"/>
    </location>
    <ligand>
        <name>S-adenosyl-L-methionine</name>
        <dbReference type="ChEBI" id="CHEBI:59789"/>
    </ligand>
</feature>
<dbReference type="OrthoDB" id="9810297at2"/>
<keyword evidence="8" id="KW-1185">Reference proteome</keyword>
<feature type="binding site" evidence="5">
    <location>
        <position position="288"/>
    </location>
    <ligand>
        <name>S-adenosyl-L-methionine</name>
        <dbReference type="ChEBI" id="CHEBI:59789"/>
    </ligand>
</feature>
<organism evidence="7 8">
    <name type="scientific">Roseovarius albus</name>
    <dbReference type="NCBI Taxonomy" id="1247867"/>
    <lineage>
        <taxon>Bacteria</taxon>
        <taxon>Pseudomonadati</taxon>
        <taxon>Pseudomonadota</taxon>
        <taxon>Alphaproteobacteria</taxon>
        <taxon>Rhodobacterales</taxon>
        <taxon>Roseobacteraceae</taxon>
        <taxon>Roseovarius</taxon>
    </lineage>
</organism>
<feature type="active site" description="Nucleophile" evidence="5">
    <location>
        <position position="341"/>
    </location>
</feature>
<dbReference type="PROSITE" id="PS51686">
    <property type="entry name" value="SAM_MT_RSMB_NOP"/>
    <property type="match status" value="1"/>
</dbReference>
<proteinExistence type="inferred from homology"/>
<comment type="similarity">
    <text evidence="5">Belongs to the class I-like SAM-binding methyltransferase superfamily. RsmB/NOP family.</text>
</comment>
<dbReference type="Pfam" id="PF22458">
    <property type="entry name" value="RsmF-B_ferredox"/>
    <property type="match status" value="1"/>
</dbReference>
<comment type="caution">
    <text evidence="5">Lacks conserved residue(s) required for the propagation of feature annotation.</text>
</comment>
<evidence type="ECO:0000256" key="1">
    <source>
        <dbReference type="ARBA" id="ARBA00022603"/>
    </source>
</evidence>
<keyword evidence="1 5" id="KW-0489">Methyltransferase</keyword>
<protein>
    <submittedName>
        <fullName evidence="7">Ribosomal RNA small subunit methyltransferase B</fullName>
        <ecNumber evidence="7">2.1.1.176</ecNumber>
    </submittedName>
</protein>
<dbReference type="EC" id="2.1.1.176" evidence="7"/>
<evidence type="ECO:0000256" key="4">
    <source>
        <dbReference type="ARBA" id="ARBA00022884"/>
    </source>
</evidence>
<dbReference type="PANTHER" id="PTHR22807">
    <property type="entry name" value="NOP2 YEAST -RELATED NOL1/NOP2/FMU SUN DOMAIN-CONTAINING"/>
    <property type="match status" value="1"/>
</dbReference>
<dbReference type="InterPro" id="IPR001678">
    <property type="entry name" value="MeTrfase_RsmB-F_NOP2_dom"/>
</dbReference>
<evidence type="ECO:0000256" key="2">
    <source>
        <dbReference type="ARBA" id="ARBA00022679"/>
    </source>
</evidence>
<dbReference type="RefSeq" id="WP_085805187.1">
    <property type="nucleotide sequence ID" value="NZ_FWFX01000004.1"/>
</dbReference>
<feature type="domain" description="SAM-dependent MTase RsmB/NOP-type" evidence="6">
    <location>
        <begin position="136"/>
        <end position="393"/>
    </location>
</feature>
<dbReference type="PANTHER" id="PTHR22807:SF53">
    <property type="entry name" value="RIBOSOMAL RNA SMALL SUBUNIT METHYLTRANSFERASE B-RELATED"/>
    <property type="match status" value="1"/>
</dbReference>
<dbReference type="CDD" id="cd02440">
    <property type="entry name" value="AdoMet_MTases"/>
    <property type="match status" value="1"/>
</dbReference>
<evidence type="ECO:0000256" key="3">
    <source>
        <dbReference type="ARBA" id="ARBA00022691"/>
    </source>
</evidence>
<dbReference type="GO" id="GO:0001510">
    <property type="term" value="P:RNA methylation"/>
    <property type="evidence" value="ECO:0007669"/>
    <property type="project" value="InterPro"/>
</dbReference>
<evidence type="ECO:0000259" key="6">
    <source>
        <dbReference type="PROSITE" id="PS51686"/>
    </source>
</evidence>
<evidence type="ECO:0000313" key="7">
    <source>
        <dbReference type="EMBL" id="SLN35347.1"/>
    </source>
</evidence>
<dbReference type="Pfam" id="PF01189">
    <property type="entry name" value="Methyltr_RsmB-F"/>
    <property type="match status" value="1"/>
</dbReference>
<dbReference type="SUPFAM" id="SSF53335">
    <property type="entry name" value="S-adenosyl-L-methionine-dependent methyltransferases"/>
    <property type="match status" value="1"/>
</dbReference>
<accession>A0A1X6YYT5</accession>
<keyword evidence="4 5" id="KW-0694">RNA-binding</keyword>
<dbReference type="InterPro" id="IPR054728">
    <property type="entry name" value="RsmB-like_ferredoxin"/>
</dbReference>
<dbReference type="InterPro" id="IPR049560">
    <property type="entry name" value="MeTrfase_RsmB-F_NOP2_cat"/>
</dbReference>
<name>A0A1X6YYT5_9RHOB</name>
<keyword evidence="3 5" id="KW-0949">S-adenosyl-L-methionine</keyword>
<keyword evidence="2 5" id="KW-0808">Transferase</keyword>
<dbReference type="AlphaFoldDB" id="A0A1X6YYT5"/>
<evidence type="ECO:0000256" key="5">
    <source>
        <dbReference type="PROSITE-ProRule" id="PRU01023"/>
    </source>
</evidence>
<dbReference type="Gene3D" id="3.30.70.1170">
    <property type="entry name" value="Sun protein, domain 3"/>
    <property type="match status" value="1"/>
</dbReference>
<reference evidence="7 8" key="1">
    <citation type="submission" date="2017-03" db="EMBL/GenBank/DDBJ databases">
        <authorList>
            <person name="Afonso C.L."/>
            <person name="Miller P.J."/>
            <person name="Scott M.A."/>
            <person name="Spackman E."/>
            <person name="Goraichik I."/>
            <person name="Dimitrov K.M."/>
            <person name="Suarez D.L."/>
            <person name="Swayne D.E."/>
        </authorList>
    </citation>
    <scope>NUCLEOTIDE SEQUENCE [LARGE SCALE GENOMIC DNA]</scope>
    <source>
        <strain evidence="7 8">CECT 7450</strain>
    </source>
</reference>
<dbReference type="EMBL" id="FWFX01000004">
    <property type="protein sequence ID" value="SLN35347.1"/>
    <property type="molecule type" value="Genomic_DNA"/>
</dbReference>
<dbReference type="InterPro" id="IPR023267">
    <property type="entry name" value="RCMT"/>
</dbReference>
<gene>
    <name evidence="7" type="primary">rsmB_1</name>
    <name evidence="7" type="ORF">ROA7450_01643</name>
</gene>
<dbReference type="GO" id="GO:0003723">
    <property type="term" value="F:RNA binding"/>
    <property type="evidence" value="ECO:0007669"/>
    <property type="project" value="UniProtKB-UniRule"/>
</dbReference>
<dbReference type="InterPro" id="IPR029063">
    <property type="entry name" value="SAM-dependent_MTases_sf"/>
</dbReference>
<dbReference type="Gene3D" id="3.40.50.150">
    <property type="entry name" value="Vaccinia Virus protein VP39"/>
    <property type="match status" value="1"/>
</dbReference>
<dbReference type="Proteomes" id="UP000193061">
    <property type="component" value="Unassembled WGS sequence"/>
</dbReference>